<dbReference type="Gene3D" id="3.40.50.2300">
    <property type="match status" value="2"/>
</dbReference>
<dbReference type="AlphaFoldDB" id="A0A1B0ZZE4"/>
<feature type="domain" description="Leucine-binding protein" evidence="5">
    <location>
        <begin position="22"/>
        <end position="351"/>
    </location>
</feature>
<dbReference type="EMBL" id="CP015230">
    <property type="protein sequence ID" value="ANP39661.1"/>
    <property type="molecule type" value="Genomic_DNA"/>
</dbReference>
<evidence type="ECO:0000256" key="3">
    <source>
        <dbReference type="ARBA" id="ARBA00022970"/>
    </source>
</evidence>
<dbReference type="RefSeq" id="WP_040641395.1">
    <property type="nucleotide sequence ID" value="NZ_CP015230.1"/>
</dbReference>
<feature type="chain" id="PRO_5008518252" evidence="4">
    <location>
        <begin position="21"/>
        <end position="376"/>
    </location>
</feature>
<organism evidence="6 7">
    <name type="scientific">Tritonibacter mobilis F1926</name>
    <dbReference type="NCBI Taxonomy" id="1265309"/>
    <lineage>
        <taxon>Bacteria</taxon>
        <taxon>Pseudomonadati</taxon>
        <taxon>Pseudomonadota</taxon>
        <taxon>Alphaproteobacteria</taxon>
        <taxon>Rhodobacterales</taxon>
        <taxon>Paracoccaceae</taxon>
        <taxon>Tritonibacter</taxon>
    </lineage>
</organism>
<dbReference type="STRING" id="1265309.K529_002675"/>
<feature type="signal peptide" evidence="4">
    <location>
        <begin position="1"/>
        <end position="20"/>
    </location>
</feature>
<dbReference type="PANTHER" id="PTHR30483">
    <property type="entry name" value="LEUCINE-SPECIFIC-BINDING PROTEIN"/>
    <property type="match status" value="1"/>
</dbReference>
<dbReference type="InterPro" id="IPR028082">
    <property type="entry name" value="Peripla_BP_I"/>
</dbReference>
<evidence type="ECO:0000313" key="6">
    <source>
        <dbReference type="EMBL" id="ANP39661.1"/>
    </source>
</evidence>
<evidence type="ECO:0000259" key="5">
    <source>
        <dbReference type="Pfam" id="PF13458"/>
    </source>
</evidence>
<dbReference type="PANTHER" id="PTHR30483:SF6">
    <property type="entry name" value="PERIPLASMIC BINDING PROTEIN OF ABC TRANSPORTER FOR NATURAL AMINO ACIDS"/>
    <property type="match status" value="1"/>
</dbReference>
<accession>A0A1B0ZZE4</accession>
<dbReference type="InterPro" id="IPR051010">
    <property type="entry name" value="BCAA_transport"/>
</dbReference>
<dbReference type="Pfam" id="PF13458">
    <property type="entry name" value="Peripla_BP_6"/>
    <property type="match status" value="1"/>
</dbReference>
<evidence type="ECO:0000256" key="4">
    <source>
        <dbReference type="SAM" id="SignalP"/>
    </source>
</evidence>
<evidence type="ECO:0000313" key="7">
    <source>
        <dbReference type="Proteomes" id="UP000013243"/>
    </source>
</evidence>
<comment type="similarity">
    <text evidence="1">Belongs to the leucine-binding protein family.</text>
</comment>
<keyword evidence="2 4" id="KW-0732">Signal</keyword>
<dbReference type="GO" id="GO:0006865">
    <property type="term" value="P:amino acid transport"/>
    <property type="evidence" value="ECO:0007669"/>
    <property type="project" value="UniProtKB-KW"/>
</dbReference>
<dbReference type="Proteomes" id="UP000013243">
    <property type="component" value="Chromosome"/>
</dbReference>
<proteinExistence type="inferred from homology"/>
<dbReference type="OrthoDB" id="435355at2"/>
<evidence type="ECO:0000256" key="1">
    <source>
        <dbReference type="ARBA" id="ARBA00010062"/>
    </source>
</evidence>
<sequence length="376" mass="39698">MKKLMLATAAAALAAGGAMADVKVGMITTLSGGGASLGIDTRDGFMLAMEKANRDDVEVVIEDDQRKPDIAVQLADKMIQSEKVDVLTGIVWSNLAMAVVPAATAQGLFYLSTNAAPAQLAGKGCNANYFSVSYQNDNLHEGAGAYATQAGFKNTFILAPNYPAGIDSLTGFKRFYEGDLAGEVYTKLGQTDYAAEIAQIRASGADSVFFFLPGGMGISFLKQYADSGVDLPVVGPAFSFDQGILQAVGEAAVGVKNSSTWSKDLDNEANAAFVAAFQQKYDRLPSIYAAQGYDTANLLLSAIDKADVNDDAAFAAALKEADFASVRGEFSFAANNHPIQNVYVREVIKEGDVFTNKIVGTALEDHANAYVDACKM</sequence>
<evidence type="ECO:0000256" key="2">
    <source>
        <dbReference type="ARBA" id="ARBA00022729"/>
    </source>
</evidence>
<keyword evidence="3" id="KW-0813">Transport</keyword>
<keyword evidence="3" id="KW-0029">Amino-acid transport</keyword>
<dbReference type="SUPFAM" id="SSF53822">
    <property type="entry name" value="Periplasmic binding protein-like I"/>
    <property type="match status" value="1"/>
</dbReference>
<dbReference type="KEGG" id="rmb:K529_002675"/>
<dbReference type="GeneID" id="28248701"/>
<reference evidence="6 7" key="1">
    <citation type="journal article" date="2016" name="ISME J.">
        <title>Global occurrence and heterogeneity of the Roseobacter-clade species Ruegeria mobilis.</title>
        <authorList>
            <person name="Sonnenschein E."/>
            <person name="Gram L."/>
        </authorList>
    </citation>
    <scope>NUCLEOTIDE SEQUENCE [LARGE SCALE GENOMIC DNA]</scope>
    <source>
        <strain evidence="6 7">F1926</strain>
    </source>
</reference>
<dbReference type="InterPro" id="IPR028081">
    <property type="entry name" value="Leu-bd"/>
</dbReference>
<name>A0A1B0ZZE4_9RHOB</name>
<gene>
    <name evidence="6" type="ORF">K529_002675</name>
</gene>
<protein>
    <submittedName>
        <fullName evidence="6">ABC transporter substrate-binding protein</fullName>
    </submittedName>
</protein>